<dbReference type="AlphaFoldDB" id="D2VN65"/>
<name>D2VN65_NAEGR</name>
<dbReference type="GO" id="GO:0006508">
    <property type="term" value="P:proteolysis"/>
    <property type="evidence" value="ECO:0007669"/>
    <property type="project" value="UniProtKB-KW"/>
</dbReference>
<evidence type="ECO:0000256" key="4">
    <source>
        <dbReference type="ARBA" id="ARBA00022807"/>
    </source>
</evidence>
<accession>D2VN65</accession>
<reference evidence="8 9" key="1">
    <citation type="journal article" date="2010" name="Cell">
        <title>The genome of Naegleria gruberi illuminates early eukaryotic versatility.</title>
        <authorList>
            <person name="Fritz-Laylin L.K."/>
            <person name="Prochnik S.E."/>
            <person name="Ginger M.L."/>
            <person name="Dacks J.B."/>
            <person name="Carpenter M.L."/>
            <person name="Field M.C."/>
            <person name="Kuo A."/>
            <person name="Paredez A."/>
            <person name="Chapman J."/>
            <person name="Pham J."/>
            <person name="Shu S."/>
            <person name="Neupane R."/>
            <person name="Cipriano M."/>
            <person name="Mancuso J."/>
            <person name="Tu H."/>
            <person name="Salamov A."/>
            <person name="Lindquist E."/>
            <person name="Shapiro H."/>
            <person name="Lucas S."/>
            <person name="Grigoriev I.V."/>
            <person name="Cande W.Z."/>
            <person name="Fulton C."/>
            <person name="Rokhsar D.S."/>
            <person name="Dawson S.C."/>
        </authorList>
    </citation>
    <scope>NUCLEOTIDE SEQUENCE [LARGE SCALE GENOMIC DNA]</scope>
    <source>
        <strain evidence="8 9">NEG-M</strain>
    </source>
</reference>
<feature type="domain" description="Calpain catalytic" evidence="7">
    <location>
        <begin position="75"/>
        <end position="342"/>
    </location>
</feature>
<dbReference type="EMBL" id="GG738884">
    <property type="protein sequence ID" value="EFC41690.1"/>
    <property type="molecule type" value="Genomic_DNA"/>
</dbReference>
<comment type="similarity">
    <text evidence="1">Belongs to the peptidase C2 family.</text>
</comment>
<keyword evidence="2 6" id="KW-0645">Protease</keyword>
<proteinExistence type="inferred from homology"/>
<dbReference type="InParanoid" id="D2VN65"/>
<dbReference type="KEGG" id="ngr:NAEGRDRAFT_70386"/>
<evidence type="ECO:0000259" key="7">
    <source>
        <dbReference type="PROSITE" id="PS50203"/>
    </source>
</evidence>
<dbReference type="SMART" id="SM00230">
    <property type="entry name" value="CysPc"/>
    <property type="match status" value="1"/>
</dbReference>
<dbReference type="PANTHER" id="PTHR10183:SF379">
    <property type="entry name" value="CALPAIN-5"/>
    <property type="match status" value="1"/>
</dbReference>
<dbReference type="InterPro" id="IPR038765">
    <property type="entry name" value="Papain-like_cys_pep_sf"/>
</dbReference>
<keyword evidence="3 6" id="KW-0378">Hydrolase</keyword>
<dbReference type="InterPro" id="IPR001300">
    <property type="entry name" value="Peptidase_C2_calpain_cat"/>
</dbReference>
<feature type="active site" evidence="5 6">
    <location>
        <position position="290"/>
    </location>
</feature>
<evidence type="ECO:0000256" key="5">
    <source>
        <dbReference type="PIRSR" id="PIRSR622684-1"/>
    </source>
</evidence>
<dbReference type="Proteomes" id="UP000006671">
    <property type="component" value="Unassembled WGS sequence"/>
</dbReference>
<sequence length="347" mass="39647">MYIIEATYVDYPACIEDDKQSSCRNILMSHSNQRIGPRKIGFKTPDIVNDLVGELKSRNLKFVDEDFPPRSDCVRAQDLFKKPAVFKNISVKDAIQGSLGDCFLISSISGAALRPNLLRRVFIHCLYALTFNLEPNNEKMTLLIDDYFPAENGRLKFAHSDDVGELWISLIEKAIAKLVGDYEKVNPLMNAHLIYPSNILSLLFGGRAKQLEWFTGRDSEAKEKMKNGTFWPLIEKLLDSATSVPVCATMPGEEGSDLVNSKGLVNYHGYSLLGYRKFPEHDLKLVNLRNTWGRTEYNGPWSDNSSEWDKYPDVKKSLKHENTDDGCFWMTYEAFENCFGVIWWNDR</sequence>
<dbReference type="Pfam" id="PF00648">
    <property type="entry name" value="Peptidase_C2"/>
    <property type="match status" value="1"/>
</dbReference>
<dbReference type="PANTHER" id="PTHR10183">
    <property type="entry name" value="CALPAIN"/>
    <property type="match status" value="1"/>
</dbReference>
<dbReference type="InterPro" id="IPR022684">
    <property type="entry name" value="Calpain_cysteine_protease"/>
</dbReference>
<dbReference type="OrthoDB" id="424753at2759"/>
<evidence type="ECO:0000256" key="1">
    <source>
        <dbReference type="ARBA" id="ARBA00007623"/>
    </source>
</evidence>
<dbReference type="PROSITE" id="PS50203">
    <property type="entry name" value="CALPAIN_CAT"/>
    <property type="match status" value="1"/>
</dbReference>
<protein>
    <submittedName>
        <fullName evidence="8">Predicted protein</fullName>
    </submittedName>
</protein>
<evidence type="ECO:0000256" key="3">
    <source>
        <dbReference type="ARBA" id="ARBA00022801"/>
    </source>
</evidence>
<dbReference type="STRING" id="5762.D2VN65"/>
<dbReference type="GeneID" id="8851232"/>
<evidence type="ECO:0000313" key="8">
    <source>
        <dbReference type="EMBL" id="EFC41690.1"/>
    </source>
</evidence>
<dbReference type="SUPFAM" id="SSF54001">
    <property type="entry name" value="Cysteine proteinases"/>
    <property type="match status" value="1"/>
</dbReference>
<evidence type="ECO:0000256" key="6">
    <source>
        <dbReference type="PROSITE-ProRule" id="PRU00239"/>
    </source>
</evidence>
<evidence type="ECO:0000313" key="9">
    <source>
        <dbReference type="Proteomes" id="UP000006671"/>
    </source>
</evidence>
<organism evidence="9">
    <name type="scientific">Naegleria gruberi</name>
    <name type="common">Amoeba</name>
    <dbReference type="NCBI Taxonomy" id="5762"/>
    <lineage>
        <taxon>Eukaryota</taxon>
        <taxon>Discoba</taxon>
        <taxon>Heterolobosea</taxon>
        <taxon>Tetramitia</taxon>
        <taxon>Eutetramitia</taxon>
        <taxon>Vahlkampfiidae</taxon>
        <taxon>Naegleria</taxon>
    </lineage>
</organism>
<keyword evidence="4 6" id="KW-0788">Thiol protease</keyword>
<dbReference type="eggNOG" id="KOG0045">
    <property type="taxonomic scope" value="Eukaryota"/>
</dbReference>
<keyword evidence="9" id="KW-1185">Reference proteome</keyword>
<dbReference type="VEuPathDB" id="AmoebaDB:NAEGRDRAFT_70386"/>
<feature type="active site" evidence="5 6">
    <location>
        <position position="268"/>
    </location>
</feature>
<dbReference type="RefSeq" id="XP_002674434.1">
    <property type="nucleotide sequence ID" value="XM_002674388.1"/>
</dbReference>
<dbReference type="GO" id="GO:0004198">
    <property type="term" value="F:calcium-dependent cysteine-type endopeptidase activity"/>
    <property type="evidence" value="ECO:0007669"/>
    <property type="project" value="InterPro"/>
</dbReference>
<dbReference type="Gene3D" id="3.90.70.10">
    <property type="entry name" value="Cysteine proteinases"/>
    <property type="match status" value="1"/>
</dbReference>
<feature type="active site" evidence="5 6">
    <location>
        <position position="102"/>
    </location>
</feature>
<evidence type="ECO:0000256" key="2">
    <source>
        <dbReference type="ARBA" id="ARBA00022670"/>
    </source>
</evidence>
<gene>
    <name evidence="8" type="ORF">NAEGRDRAFT_70386</name>
</gene>